<evidence type="ECO:0000313" key="3">
    <source>
        <dbReference type="Proteomes" id="UP000712281"/>
    </source>
</evidence>
<proteinExistence type="predicted"/>
<sequence length="224" mass="25046">MFMCGRRFNPLDGPPNASSSDEGDDVETTSLGGNSSFEEEEEEDDAVFSRYPGLKKQETALAAMEKQQVFNFRSGMDFVKSNGKFKNVNSSLSLPSLFTNLFFKPLSFSMTSFTSIEANRLIHQLIRLVLSVGEEKLLALIGKSKKSRKLVTSSPNGRNCKDEVVTTNKGETSSLVELDEFVKSVLIKSLERFGVDDLSAQKCWNRLLPQRIRRYLRSSGKCCS</sequence>
<evidence type="ECO:0000313" key="2">
    <source>
        <dbReference type="EMBL" id="KAF2618748.1"/>
    </source>
</evidence>
<organism evidence="2 3">
    <name type="scientific">Brassica cretica</name>
    <name type="common">Mustard</name>
    <dbReference type="NCBI Taxonomy" id="69181"/>
    <lineage>
        <taxon>Eukaryota</taxon>
        <taxon>Viridiplantae</taxon>
        <taxon>Streptophyta</taxon>
        <taxon>Embryophyta</taxon>
        <taxon>Tracheophyta</taxon>
        <taxon>Spermatophyta</taxon>
        <taxon>Magnoliopsida</taxon>
        <taxon>eudicotyledons</taxon>
        <taxon>Gunneridae</taxon>
        <taxon>Pentapetalae</taxon>
        <taxon>rosids</taxon>
        <taxon>malvids</taxon>
        <taxon>Brassicales</taxon>
        <taxon>Brassicaceae</taxon>
        <taxon>Brassiceae</taxon>
        <taxon>Brassica</taxon>
    </lineage>
</organism>
<comment type="caution">
    <text evidence="2">The sequence shown here is derived from an EMBL/GenBank/DDBJ whole genome shotgun (WGS) entry which is preliminary data.</text>
</comment>
<dbReference type="EMBL" id="QGKW02000007">
    <property type="protein sequence ID" value="KAF2618748.1"/>
    <property type="molecule type" value="Genomic_DNA"/>
</dbReference>
<gene>
    <name evidence="2" type="ORF">F2Q68_00042531</name>
</gene>
<feature type="region of interest" description="Disordered" evidence="1">
    <location>
        <begin position="1"/>
        <end position="45"/>
    </location>
</feature>
<protein>
    <submittedName>
        <fullName evidence="2">Uncharacterized protein</fullName>
    </submittedName>
</protein>
<dbReference type="Proteomes" id="UP000712281">
    <property type="component" value="Unassembled WGS sequence"/>
</dbReference>
<accession>A0A8S9MKM6</accession>
<evidence type="ECO:0000256" key="1">
    <source>
        <dbReference type="SAM" id="MobiDB-lite"/>
    </source>
</evidence>
<dbReference type="AlphaFoldDB" id="A0A8S9MKM6"/>
<reference evidence="2" key="1">
    <citation type="submission" date="2019-12" db="EMBL/GenBank/DDBJ databases">
        <title>Genome sequencing and annotation of Brassica cretica.</title>
        <authorList>
            <person name="Studholme D.J."/>
            <person name="Sarris P.F."/>
        </authorList>
    </citation>
    <scope>NUCLEOTIDE SEQUENCE</scope>
    <source>
        <strain evidence="2">PFS-001/15</strain>
        <tissue evidence="2">Leaf</tissue>
    </source>
</reference>
<name>A0A8S9MKM6_BRACR</name>